<evidence type="ECO:0008006" key="4">
    <source>
        <dbReference type="Google" id="ProtNLM"/>
    </source>
</evidence>
<evidence type="ECO:0000256" key="1">
    <source>
        <dbReference type="SAM" id="Phobius"/>
    </source>
</evidence>
<keyword evidence="1" id="KW-1133">Transmembrane helix</keyword>
<organism evidence="2 3">
    <name type="scientific">Natribaculum luteum</name>
    <dbReference type="NCBI Taxonomy" id="1586232"/>
    <lineage>
        <taxon>Archaea</taxon>
        <taxon>Methanobacteriati</taxon>
        <taxon>Methanobacteriota</taxon>
        <taxon>Stenosarchaea group</taxon>
        <taxon>Halobacteria</taxon>
        <taxon>Halobacteriales</taxon>
        <taxon>Natrialbaceae</taxon>
        <taxon>Natribaculum</taxon>
    </lineage>
</organism>
<keyword evidence="1" id="KW-0812">Transmembrane</keyword>
<accession>A0ABD5P5V5</accession>
<dbReference type="GeneID" id="71853338"/>
<feature type="transmembrane region" description="Helical" evidence="1">
    <location>
        <begin position="52"/>
        <end position="73"/>
    </location>
</feature>
<dbReference type="EMBL" id="JBHSDJ010000133">
    <property type="protein sequence ID" value="MFC4249670.1"/>
    <property type="molecule type" value="Genomic_DNA"/>
</dbReference>
<gene>
    <name evidence="2" type="ORF">ACFOZ7_22505</name>
</gene>
<comment type="caution">
    <text evidence="2">The sequence shown here is derived from an EMBL/GenBank/DDBJ whole genome shotgun (WGS) entry which is preliminary data.</text>
</comment>
<feature type="transmembrane region" description="Helical" evidence="1">
    <location>
        <begin position="21"/>
        <end position="46"/>
    </location>
</feature>
<dbReference type="AlphaFoldDB" id="A0ABD5P5V5"/>
<protein>
    <recommendedName>
        <fullName evidence="4">DUF5673 domain-containing protein</fullName>
    </recommendedName>
</protein>
<dbReference type="Proteomes" id="UP001595821">
    <property type="component" value="Unassembled WGS sequence"/>
</dbReference>
<evidence type="ECO:0000313" key="2">
    <source>
        <dbReference type="EMBL" id="MFC4249670.1"/>
    </source>
</evidence>
<keyword evidence="1" id="KW-0472">Membrane</keyword>
<proteinExistence type="predicted"/>
<name>A0ABD5P5V5_9EURY</name>
<dbReference type="RefSeq" id="WP_246973098.1">
    <property type="nucleotide sequence ID" value="NZ_CP095397.1"/>
</dbReference>
<feature type="transmembrane region" description="Helical" evidence="1">
    <location>
        <begin position="94"/>
        <end position="116"/>
    </location>
</feature>
<feature type="transmembrane region" description="Helical" evidence="1">
    <location>
        <begin position="122"/>
        <end position="145"/>
    </location>
</feature>
<evidence type="ECO:0000313" key="3">
    <source>
        <dbReference type="Proteomes" id="UP001595821"/>
    </source>
</evidence>
<sequence>MGNSRTVQWRRDASNSRTVRVLWALGTGTFLAAIVLIVAARLFLLLGQTESVVVATLVAVAIVAVAAVSRTTGRLEFLRRRLPFSNAGGGLDRVRDSTIGAIVMAVVILVLARGVGGGLGHGLAALTIPFAFVAIVLATALESVGELDCEQRRLRLYDPEEVVDLELVDDVSVRSVGDTALLTLEYAQPDGTYVPGPRRLVVPAAVARELQALVAER</sequence>
<reference evidence="2 3" key="1">
    <citation type="journal article" date="2014" name="Int. J. Syst. Evol. Microbiol.">
        <title>Complete genome sequence of Corynebacterium casei LMG S-19264T (=DSM 44701T), isolated from a smear-ripened cheese.</title>
        <authorList>
            <consortium name="US DOE Joint Genome Institute (JGI-PGF)"/>
            <person name="Walter F."/>
            <person name="Albersmeier A."/>
            <person name="Kalinowski J."/>
            <person name="Ruckert C."/>
        </authorList>
    </citation>
    <scope>NUCLEOTIDE SEQUENCE [LARGE SCALE GENOMIC DNA]</scope>
    <source>
        <strain evidence="2 3">IBRC-M 10912</strain>
    </source>
</reference>